<keyword evidence="1" id="KW-0479">Metal-binding</keyword>
<gene>
    <name evidence="8" type="primary">Aste57867_9679</name>
    <name evidence="7" type="ORF">As57867_009641</name>
    <name evidence="8" type="ORF">ASTE57867_9679</name>
</gene>
<evidence type="ECO:0000313" key="7">
    <source>
        <dbReference type="EMBL" id="KAF0699752.1"/>
    </source>
</evidence>
<feature type="compositionally biased region" description="Acidic residues" evidence="5">
    <location>
        <begin position="74"/>
        <end position="115"/>
    </location>
</feature>
<reference evidence="7" key="2">
    <citation type="submission" date="2019-06" db="EMBL/GenBank/DDBJ databases">
        <title>Genomics analysis of Aphanomyces spp. identifies a new class of oomycete effector associated with host adaptation.</title>
        <authorList>
            <person name="Gaulin E."/>
        </authorList>
    </citation>
    <scope>NUCLEOTIDE SEQUENCE</scope>
    <source>
        <strain evidence="7">CBS 578.67</strain>
    </source>
</reference>
<dbReference type="EMBL" id="CAADRA010005177">
    <property type="protein sequence ID" value="VFT86558.1"/>
    <property type="molecule type" value="Genomic_DNA"/>
</dbReference>
<dbReference type="SUPFAM" id="SSF144232">
    <property type="entry name" value="HIT/MYND zinc finger-like"/>
    <property type="match status" value="1"/>
</dbReference>
<evidence type="ECO:0000313" key="9">
    <source>
        <dbReference type="Proteomes" id="UP000332933"/>
    </source>
</evidence>
<evidence type="ECO:0000259" key="6">
    <source>
        <dbReference type="PROSITE" id="PS50865"/>
    </source>
</evidence>
<organism evidence="8 9">
    <name type="scientific">Aphanomyces stellatus</name>
    <dbReference type="NCBI Taxonomy" id="120398"/>
    <lineage>
        <taxon>Eukaryota</taxon>
        <taxon>Sar</taxon>
        <taxon>Stramenopiles</taxon>
        <taxon>Oomycota</taxon>
        <taxon>Saprolegniomycetes</taxon>
        <taxon>Saprolegniales</taxon>
        <taxon>Verrucalvaceae</taxon>
        <taxon>Aphanomyces</taxon>
    </lineage>
</organism>
<evidence type="ECO:0000256" key="3">
    <source>
        <dbReference type="ARBA" id="ARBA00022833"/>
    </source>
</evidence>
<dbReference type="PROSITE" id="PS50865">
    <property type="entry name" value="ZF_MYND_2"/>
    <property type="match status" value="1"/>
</dbReference>
<evidence type="ECO:0000256" key="2">
    <source>
        <dbReference type="ARBA" id="ARBA00022771"/>
    </source>
</evidence>
<dbReference type="GO" id="GO:0008270">
    <property type="term" value="F:zinc ion binding"/>
    <property type="evidence" value="ECO:0007669"/>
    <property type="project" value="UniProtKB-KW"/>
</dbReference>
<dbReference type="Proteomes" id="UP000332933">
    <property type="component" value="Unassembled WGS sequence"/>
</dbReference>
<dbReference type="Pfam" id="PF01753">
    <property type="entry name" value="zf-MYND"/>
    <property type="match status" value="1"/>
</dbReference>
<feature type="region of interest" description="Disordered" evidence="5">
    <location>
        <begin position="74"/>
        <end position="118"/>
    </location>
</feature>
<feature type="domain" description="MYND-type" evidence="6">
    <location>
        <begin position="25"/>
        <end position="63"/>
    </location>
</feature>
<accession>A0A485KNL0</accession>
<name>A0A485KNL0_9STRA</name>
<dbReference type="AlphaFoldDB" id="A0A485KNL0"/>
<evidence type="ECO:0000313" key="8">
    <source>
        <dbReference type="EMBL" id="VFT86558.1"/>
    </source>
</evidence>
<feature type="region of interest" description="Disordered" evidence="5">
    <location>
        <begin position="162"/>
        <end position="181"/>
    </location>
</feature>
<sequence>MQREESDDQLLRQLRASFDAQEHECGRCGEARASIPCVDRCGEAFYCSRECVLDDAKRHRDQCLNTRLSQCGDDDDENDIDEDENENDDDDDNNTDDVDGTDANDVEADQTDDSTVDGSFVDHFSDASMHRQTLSRIQSIKVTCPHCKETAVITRKILSQPETKQQVHILSSSLPKTRNSL</sequence>
<evidence type="ECO:0000256" key="1">
    <source>
        <dbReference type="ARBA" id="ARBA00022723"/>
    </source>
</evidence>
<dbReference type="OrthoDB" id="75184at2759"/>
<keyword evidence="2 4" id="KW-0863">Zinc-finger</keyword>
<dbReference type="EMBL" id="VJMH01005156">
    <property type="protein sequence ID" value="KAF0699752.1"/>
    <property type="molecule type" value="Genomic_DNA"/>
</dbReference>
<keyword evidence="9" id="KW-1185">Reference proteome</keyword>
<proteinExistence type="predicted"/>
<reference evidence="8 9" key="1">
    <citation type="submission" date="2019-03" db="EMBL/GenBank/DDBJ databases">
        <authorList>
            <person name="Gaulin E."/>
            <person name="Dumas B."/>
        </authorList>
    </citation>
    <scope>NUCLEOTIDE SEQUENCE [LARGE SCALE GENOMIC DNA]</scope>
    <source>
        <strain evidence="8">CBS 568.67</strain>
    </source>
</reference>
<dbReference type="Gene3D" id="6.10.140.2220">
    <property type="match status" value="1"/>
</dbReference>
<evidence type="ECO:0000256" key="5">
    <source>
        <dbReference type="SAM" id="MobiDB-lite"/>
    </source>
</evidence>
<keyword evidence="3" id="KW-0862">Zinc</keyword>
<dbReference type="InterPro" id="IPR002893">
    <property type="entry name" value="Znf_MYND"/>
</dbReference>
<protein>
    <submittedName>
        <fullName evidence="8">Aste57867_9679 protein</fullName>
    </submittedName>
</protein>
<evidence type="ECO:0000256" key="4">
    <source>
        <dbReference type="PROSITE-ProRule" id="PRU00134"/>
    </source>
</evidence>